<comment type="caution">
    <text evidence="1">The sequence shown here is derived from an EMBL/GenBank/DDBJ whole genome shotgun (WGS) entry which is preliminary data.</text>
</comment>
<dbReference type="EMBL" id="CM037158">
    <property type="protein sequence ID" value="KAH7852376.1"/>
    <property type="molecule type" value="Genomic_DNA"/>
</dbReference>
<gene>
    <name evidence="1" type="ORF">Vadar_024093</name>
</gene>
<reference evidence="1 2" key="1">
    <citation type="journal article" date="2021" name="Hortic Res">
        <title>High-quality reference genome and annotation aids understanding of berry development for evergreen blueberry (Vaccinium darrowii).</title>
        <authorList>
            <person name="Yu J."/>
            <person name="Hulse-Kemp A.M."/>
            <person name="Babiker E."/>
            <person name="Staton M."/>
        </authorList>
    </citation>
    <scope>NUCLEOTIDE SEQUENCE [LARGE SCALE GENOMIC DNA]</scope>
    <source>
        <strain evidence="2">cv. NJ 8807/NJ 8810</strain>
        <tissue evidence="1">Young leaf</tissue>
    </source>
</reference>
<organism evidence="1 2">
    <name type="scientific">Vaccinium darrowii</name>
    <dbReference type="NCBI Taxonomy" id="229202"/>
    <lineage>
        <taxon>Eukaryota</taxon>
        <taxon>Viridiplantae</taxon>
        <taxon>Streptophyta</taxon>
        <taxon>Embryophyta</taxon>
        <taxon>Tracheophyta</taxon>
        <taxon>Spermatophyta</taxon>
        <taxon>Magnoliopsida</taxon>
        <taxon>eudicotyledons</taxon>
        <taxon>Gunneridae</taxon>
        <taxon>Pentapetalae</taxon>
        <taxon>asterids</taxon>
        <taxon>Ericales</taxon>
        <taxon>Ericaceae</taxon>
        <taxon>Vaccinioideae</taxon>
        <taxon>Vaccinieae</taxon>
        <taxon>Vaccinium</taxon>
    </lineage>
</organism>
<keyword evidence="2" id="KW-1185">Reference proteome</keyword>
<sequence length="235" mass="26475">MDRQNISTGNNNILVNSGCNIVDFHYDELMRMIDSAGYNIRQGVPNQPSNPVNDLDGGDIQIEKSSSTSVDSHKRRKPGGPGGRPKKTIRMEELLECKGYKLEDAAEKLGISRSTLQRRVFEQAGYKTWTEFQQSITDSQSVHGKQRIQGKDKMPINVEHKGEKIPFDLPLLAMWQALRKRIKDSLKLKAGTYEIKYFDGKEDLSIKCNESLESCLRRATGPPIVLKVVEHTKSG</sequence>
<protein>
    <submittedName>
        <fullName evidence="1">Uncharacterized protein</fullName>
    </submittedName>
</protein>
<evidence type="ECO:0000313" key="2">
    <source>
        <dbReference type="Proteomes" id="UP000828048"/>
    </source>
</evidence>
<dbReference type="Proteomes" id="UP000828048">
    <property type="component" value="Chromosome 8"/>
</dbReference>
<accession>A0ACB7YG27</accession>
<evidence type="ECO:0000313" key="1">
    <source>
        <dbReference type="EMBL" id="KAH7852376.1"/>
    </source>
</evidence>
<name>A0ACB7YG27_9ERIC</name>
<proteinExistence type="predicted"/>